<dbReference type="SMART" id="SM00354">
    <property type="entry name" value="HTH_LACI"/>
    <property type="match status" value="1"/>
</dbReference>
<dbReference type="InterPro" id="IPR028082">
    <property type="entry name" value="Peripla_BP_I"/>
</dbReference>
<dbReference type="InterPro" id="IPR046335">
    <property type="entry name" value="LacI/GalR-like_sensor"/>
</dbReference>
<comment type="caution">
    <text evidence="6">The sequence shown here is derived from an EMBL/GenBank/DDBJ whole genome shotgun (WGS) entry which is preliminary data.</text>
</comment>
<gene>
    <name evidence="6" type="ORF">E1269_11480</name>
</gene>
<accession>A0A4R5DCH9</accession>
<keyword evidence="2" id="KW-0238">DNA-binding</keyword>
<evidence type="ECO:0000313" key="6">
    <source>
        <dbReference type="EMBL" id="TDE10687.1"/>
    </source>
</evidence>
<dbReference type="PROSITE" id="PS50932">
    <property type="entry name" value="HTH_LACI_2"/>
    <property type="match status" value="1"/>
</dbReference>
<dbReference type="Proteomes" id="UP000294739">
    <property type="component" value="Unassembled WGS sequence"/>
</dbReference>
<dbReference type="PANTHER" id="PTHR30146">
    <property type="entry name" value="LACI-RELATED TRANSCRIPTIONAL REPRESSOR"/>
    <property type="match status" value="1"/>
</dbReference>
<name>A0A4R5DCH9_9ACTN</name>
<protein>
    <submittedName>
        <fullName evidence="6">LacI family transcriptional regulator</fullName>
    </submittedName>
</protein>
<feature type="domain" description="HTH lacI-type" evidence="5">
    <location>
        <begin position="4"/>
        <end position="59"/>
    </location>
</feature>
<dbReference type="InParanoid" id="A0A4R5DCH9"/>
<evidence type="ECO:0000256" key="2">
    <source>
        <dbReference type="ARBA" id="ARBA00023125"/>
    </source>
</evidence>
<dbReference type="AlphaFoldDB" id="A0A4R5DCH9"/>
<evidence type="ECO:0000256" key="1">
    <source>
        <dbReference type="ARBA" id="ARBA00023015"/>
    </source>
</evidence>
<reference evidence="6 7" key="1">
    <citation type="submission" date="2019-03" db="EMBL/GenBank/DDBJ databases">
        <title>Draft genome sequences of novel Actinobacteria.</title>
        <authorList>
            <person name="Sahin N."/>
            <person name="Ay H."/>
            <person name="Saygin H."/>
        </authorList>
    </citation>
    <scope>NUCLEOTIDE SEQUENCE [LARGE SCALE GENOMIC DNA]</scope>
    <source>
        <strain evidence="6 7">5K138</strain>
    </source>
</reference>
<dbReference type="CDD" id="cd06267">
    <property type="entry name" value="PBP1_LacI_sugar_binding-like"/>
    <property type="match status" value="1"/>
</dbReference>
<keyword evidence="3" id="KW-0804">Transcription</keyword>
<dbReference type="Pfam" id="PF13377">
    <property type="entry name" value="Peripla_BP_3"/>
    <property type="match status" value="1"/>
</dbReference>
<dbReference type="EMBL" id="SMKZ01000013">
    <property type="protein sequence ID" value="TDE10687.1"/>
    <property type="molecule type" value="Genomic_DNA"/>
</dbReference>
<dbReference type="Pfam" id="PF00356">
    <property type="entry name" value="LacI"/>
    <property type="match status" value="1"/>
</dbReference>
<dbReference type="InterPro" id="IPR000843">
    <property type="entry name" value="HTH_LacI"/>
</dbReference>
<dbReference type="SUPFAM" id="SSF53822">
    <property type="entry name" value="Periplasmic binding protein-like I"/>
    <property type="match status" value="1"/>
</dbReference>
<sequence>MGTVRRADVARLAGTSPALVSYVLNGGPRGVAPGTRARVLAAVEALDYRPNGVARSLRLNKTMSLGLVVPDTSNPFFAELSRAVEEAAFVHGYTLLIGNAAEDDARQTAYVHTFLQRQVDGLFLAPAHGPAGCLPELERAGKPWVMLDRQMAWAMAAPVVVVDNRGGARAMTEHLLEHGRRRIACVAGPRDVMPATDRVAGWRDALSAAGLAPNRMPLRHVPFGRRSGYLAARQLLADQDIDAVFVASDEQALGVLRAVTEAGRRCPDDVAIAAFDGIAAAAYSTPAISTMAQPFGEFGRTAVALMLGRITDPDQPARTQVLPVRLEARGSCGCPDPPGGDLPAEPFDIDDATPPADTTPPPAEPSDPPGEGAPTL</sequence>
<dbReference type="CDD" id="cd01392">
    <property type="entry name" value="HTH_LacI"/>
    <property type="match status" value="1"/>
</dbReference>
<evidence type="ECO:0000256" key="4">
    <source>
        <dbReference type="SAM" id="MobiDB-lite"/>
    </source>
</evidence>
<dbReference type="InterPro" id="IPR010982">
    <property type="entry name" value="Lambda_DNA-bd_dom_sf"/>
</dbReference>
<dbReference type="GO" id="GO:0000976">
    <property type="term" value="F:transcription cis-regulatory region binding"/>
    <property type="evidence" value="ECO:0007669"/>
    <property type="project" value="TreeGrafter"/>
</dbReference>
<evidence type="ECO:0000259" key="5">
    <source>
        <dbReference type="PROSITE" id="PS50932"/>
    </source>
</evidence>
<feature type="region of interest" description="Disordered" evidence="4">
    <location>
        <begin position="330"/>
        <end position="376"/>
    </location>
</feature>
<dbReference type="SUPFAM" id="SSF47413">
    <property type="entry name" value="lambda repressor-like DNA-binding domains"/>
    <property type="match status" value="1"/>
</dbReference>
<evidence type="ECO:0000256" key="3">
    <source>
        <dbReference type="ARBA" id="ARBA00023163"/>
    </source>
</evidence>
<dbReference type="OrthoDB" id="9785139at2"/>
<keyword evidence="1" id="KW-0805">Transcription regulation</keyword>
<keyword evidence="7" id="KW-1185">Reference proteome</keyword>
<dbReference type="Gene3D" id="3.40.50.2300">
    <property type="match status" value="2"/>
</dbReference>
<dbReference type="PANTHER" id="PTHR30146:SF109">
    <property type="entry name" value="HTH-TYPE TRANSCRIPTIONAL REGULATOR GALS"/>
    <property type="match status" value="1"/>
</dbReference>
<dbReference type="Gene3D" id="1.10.260.40">
    <property type="entry name" value="lambda repressor-like DNA-binding domains"/>
    <property type="match status" value="1"/>
</dbReference>
<evidence type="ECO:0000313" key="7">
    <source>
        <dbReference type="Proteomes" id="UP000294739"/>
    </source>
</evidence>
<organism evidence="6 7">
    <name type="scientific">Jiangella asiatica</name>
    <dbReference type="NCBI Taxonomy" id="2530372"/>
    <lineage>
        <taxon>Bacteria</taxon>
        <taxon>Bacillati</taxon>
        <taxon>Actinomycetota</taxon>
        <taxon>Actinomycetes</taxon>
        <taxon>Jiangellales</taxon>
        <taxon>Jiangellaceae</taxon>
        <taxon>Jiangella</taxon>
    </lineage>
</organism>
<proteinExistence type="predicted"/>
<dbReference type="GO" id="GO:0003700">
    <property type="term" value="F:DNA-binding transcription factor activity"/>
    <property type="evidence" value="ECO:0007669"/>
    <property type="project" value="TreeGrafter"/>
</dbReference>
<feature type="compositionally biased region" description="Pro residues" evidence="4">
    <location>
        <begin position="357"/>
        <end position="368"/>
    </location>
</feature>
<dbReference type="RefSeq" id="WP_131894496.1">
    <property type="nucleotide sequence ID" value="NZ_SMKZ01000013.1"/>
</dbReference>